<evidence type="ECO:0000256" key="1">
    <source>
        <dbReference type="SAM" id="Coils"/>
    </source>
</evidence>
<evidence type="ECO:0000256" key="2">
    <source>
        <dbReference type="SAM" id="Phobius"/>
    </source>
</evidence>
<gene>
    <name evidence="4" type="ordered locus">Hneap_0181</name>
</gene>
<keyword evidence="2" id="KW-0472">Membrane</keyword>
<sequence>MSSVKIHTGFSSPLPLLPRFRTLCFSHVFVVSITMMCTGFVSVAHADLYRWTTKDGMVHYGDNMPSSQALEGYDLINPATGEVIRHIDRARTPQELAAEAAAKTAEEKKRAEEVAQAQRDRMLLDLYSNTSDLERARKQRLDEIDALIKQNQNALDRANERSKHAQASSEQKAAFKDVIQLRKNLFDLQERRDETSKRFAEDLQRLEQLQAKGKPLDQAGK</sequence>
<evidence type="ECO:0000313" key="4">
    <source>
        <dbReference type="EMBL" id="ACX95044.1"/>
    </source>
</evidence>
<keyword evidence="1" id="KW-0175">Coiled coil</keyword>
<proteinExistence type="predicted"/>
<feature type="coiled-coil region" evidence="1">
    <location>
        <begin position="101"/>
        <end position="212"/>
    </location>
</feature>
<dbReference type="InterPro" id="IPR025392">
    <property type="entry name" value="DUF4124"/>
</dbReference>
<keyword evidence="2" id="KW-0812">Transmembrane</keyword>
<organism evidence="4 5">
    <name type="scientific">Halothiobacillus neapolitanus (strain ATCC 23641 / DSM 15147 / CIP 104769 / NCIMB 8539 / c2)</name>
    <name type="common">Thiobacillus neapolitanus</name>
    <dbReference type="NCBI Taxonomy" id="555778"/>
    <lineage>
        <taxon>Bacteria</taxon>
        <taxon>Pseudomonadati</taxon>
        <taxon>Pseudomonadota</taxon>
        <taxon>Gammaproteobacteria</taxon>
        <taxon>Chromatiales</taxon>
        <taxon>Halothiobacillaceae</taxon>
        <taxon>Halothiobacillus</taxon>
    </lineage>
</organism>
<dbReference type="Pfam" id="PF13511">
    <property type="entry name" value="DUF4124"/>
    <property type="match status" value="1"/>
</dbReference>
<dbReference type="EMBL" id="CP001801">
    <property type="protein sequence ID" value="ACX95044.1"/>
    <property type="molecule type" value="Genomic_DNA"/>
</dbReference>
<dbReference type="KEGG" id="hna:Hneap_0181"/>
<name>D0KWP7_HALNC</name>
<keyword evidence="2" id="KW-1133">Transmembrane helix</keyword>
<feature type="transmembrane region" description="Helical" evidence="2">
    <location>
        <begin position="20"/>
        <end position="44"/>
    </location>
</feature>
<protein>
    <recommendedName>
        <fullName evidence="3">DUF4124 domain-containing protein</fullName>
    </recommendedName>
</protein>
<feature type="domain" description="DUF4124" evidence="3">
    <location>
        <begin position="36"/>
        <end position="102"/>
    </location>
</feature>
<dbReference type="Proteomes" id="UP000009102">
    <property type="component" value="Chromosome"/>
</dbReference>
<dbReference type="AlphaFoldDB" id="D0KWP7"/>
<evidence type="ECO:0000259" key="3">
    <source>
        <dbReference type="Pfam" id="PF13511"/>
    </source>
</evidence>
<keyword evidence="5" id="KW-1185">Reference proteome</keyword>
<dbReference type="STRING" id="555778.Hneap_0181"/>
<reference evidence="4 5" key="1">
    <citation type="submission" date="2009-10" db="EMBL/GenBank/DDBJ databases">
        <title>Complete sequence of Halothiobacillus neapolitanus c2.</title>
        <authorList>
            <consortium name="US DOE Joint Genome Institute"/>
            <person name="Lucas S."/>
            <person name="Copeland A."/>
            <person name="Lapidus A."/>
            <person name="Glavina del Rio T."/>
            <person name="Tice H."/>
            <person name="Bruce D."/>
            <person name="Goodwin L."/>
            <person name="Pitluck S."/>
            <person name="Davenport K."/>
            <person name="Brettin T."/>
            <person name="Detter J.C."/>
            <person name="Han C."/>
            <person name="Tapia R."/>
            <person name="Larimer F."/>
            <person name="Land M."/>
            <person name="Hauser L."/>
            <person name="Kyrpides N."/>
            <person name="Mikhailova N."/>
            <person name="Kerfeld C."/>
            <person name="Cannon G."/>
            <person name="Heinhort S."/>
        </authorList>
    </citation>
    <scope>NUCLEOTIDE SEQUENCE [LARGE SCALE GENOMIC DNA]</scope>
    <source>
        <strain evidence="5">ATCC 23641 / c2</strain>
    </source>
</reference>
<evidence type="ECO:0000313" key="5">
    <source>
        <dbReference type="Proteomes" id="UP000009102"/>
    </source>
</evidence>
<dbReference type="HOGENOM" id="CLU_1169586_0_0_6"/>
<accession>D0KWP7</accession>